<proteinExistence type="predicted"/>
<dbReference type="InterPro" id="IPR015422">
    <property type="entry name" value="PyrdxlP-dep_Trfase_small"/>
</dbReference>
<name>A0A0A9CVU1_ARUDO</name>
<dbReference type="SUPFAM" id="SSF53383">
    <property type="entry name" value="PLP-dependent transferases"/>
    <property type="match status" value="1"/>
</dbReference>
<dbReference type="InterPro" id="IPR015424">
    <property type="entry name" value="PyrdxlP-dep_Trfase"/>
</dbReference>
<reference evidence="2" key="2">
    <citation type="journal article" date="2015" name="Data Brief">
        <title>Shoot transcriptome of the giant reed, Arundo donax.</title>
        <authorList>
            <person name="Barrero R.A."/>
            <person name="Guerrero F.D."/>
            <person name="Moolhuijzen P."/>
            <person name="Goolsby J.A."/>
            <person name="Tidwell J."/>
            <person name="Bellgard S.E."/>
            <person name="Bellgard M.I."/>
        </authorList>
    </citation>
    <scope>NUCLEOTIDE SEQUENCE</scope>
    <source>
        <tissue evidence="2">Shoot tissue taken approximately 20 cm above the soil surface</tissue>
    </source>
</reference>
<sequence length="115" mass="12581">MATAAAAAALRYFPCSLRNRDFPGPISSSGFVTPSARRGRCAAAVAATREAEPSSSLGHLTRADFPILHQEFDGSKLVYFDNGATSQKPSIVMKTLDEYYRFYNSNVHRGIHALR</sequence>
<evidence type="ECO:0000259" key="1">
    <source>
        <dbReference type="Pfam" id="PF00266"/>
    </source>
</evidence>
<dbReference type="Gene3D" id="3.40.640.10">
    <property type="entry name" value="Type I PLP-dependent aspartate aminotransferase-like (Major domain)"/>
    <property type="match status" value="1"/>
</dbReference>
<organism evidence="2">
    <name type="scientific">Arundo donax</name>
    <name type="common">Giant reed</name>
    <name type="synonym">Donax arundinaceus</name>
    <dbReference type="NCBI Taxonomy" id="35708"/>
    <lineage>
        <taxon>Eukaryota</taxon>
        <taxon>Viridiplantae</taxon>
        <taxon>Streptophyta</taxon>
        <taxon>Embryophyta</taxon>
        <taxon>Tracheophyta</taxon>
        <taxon>Spermatophyta</taxon>
        <taxon>Magnoliopsida</taxon>
        <taxon>Liliopsida</taxon>
        <taxon>Poales</taxon>
        <taxon>Poaceae</taxon>
        <taxon>PACMAD clade</taxon>
        <taxon>Arundinoideae</taxon>
        <taxon>Arundineae</taxon>
        <taxon>Arundo</taxon>
    </lineage>
</organism>
<protein>
    <recommendedName>
        <fullName evidence="1">Aminotransferase class V domain-containing protein</fullName>
    </recommendedName>
</protein>
<accession>A0A0A9CVU1</accession>
<dbReference type="InterPro" id="IPR015421">
    <property type="entry name" value="PyrdxlP-dep_Trfase_major"/>
</dbReference>
<dbReference type="AlphaFoldDB" id="A0A0A9CVU1"/>
<evidence type="ECO:0000313" key="2">
    <source>
        <dbReference type="EMBL" id="JAD77510.1"/>
    </source>
</evidence>
<dbReference type="EMBL" id="GBRH01220385">
    <property type="protein sequence ID" value="JAD77510.1"/>
    <property type="molecule type" value="Transcribed_RNA"/>
</dbReference>
<reference evidence="2" key="1">
    <citation type="submission" date="2014-09" db="EMBL/GenBank/DDBJ databases">
        <authorList>
            <person name="Magalhaes I.L.F."/>
            <person name="Oliveira U."/>
            <person name="Santos F.R."/>
            <person name="Vidigal T.H.D.A."/>
            <person name="Brescovit A.D."/>
            <person name="Santos A.J."/>
        </authorList>
    </citation>
    <scope>NUCLEOTIDE SEQUENCE</scope>
    <source>
        <tissue evidence="2">Shoot tissue taken approximately 20 cm above the soil surface</tissue>
    </source>
</reference>
<dbReference type="Gene3D" id="3.90.1150.10">
    <property type="entry name" value="Aspartate Aminotransferase, domain 1"/>
    <property type="match status" value="1"/>
</dbReference>
<dbReference type="InterPro" id="IPR000192">
    <property type="entry name" value="Aminotrans_V_dom"/>
</dbReference>
<feature type="domain" description="Aminotransferase class V" evidence="1">
    <location>
        <begin position="78"/>
        <end position="114"/>
    </location>
</feature>
<dbReference type="Pfam" id="PF00266">
    <property type="entry name" value="Aminotran_5"/>
    <property type="match status" value="1"/>
</dbReference>